<sequence length="134" mass="15013">MKATEDLPCPCGRAASYRHCCGRLHAQFAASGELSADSAETLMRSRYSAYVLDELAYLQATWHASTRPAELSPNEPGLKWLGLEVKKHGQLDADHAWVEFVARCKLGGRAQRLQERSRFVRENGAWFYLDGELG</sequence>
<feature type="domain" description="YchJ-like middle NTF2-like" evidence="2">
    <location>
        <begin position="38"/>
        <end position="131"/>
    </location>
</feature>
<proteinExistence type="inferred from homology"/>
<dbReference type="SUPFAM" id="SSF54427">
    <property type="entry name" value="NTF2-like"/>
    <property type="match status" value="1"/>
</dbReference>
<dbReference type="Proteomes" id="UP000235916">
    <property type="component" value="Unassembled WGS sequence"/>
</dbReference>
<organism evidence="3 4">
    <name type="scientific">Kinneretia aquatilis</name>
    <dbReference type="NCBI Taxonomy" id="2070761"/>
    <lineage>
        <taxon>Bacteria</taxon>
        <taxon>Pseudomonadati</taxon>
        <taxon>Pseudomonadota</taxon>
        <taxon>Betaproteobacteria</taxon>
        <taxon>Burkholderiales</taxon>
        <taxon>Sphaerotilaceae</taxon>
        <taxon>Roseateles</taxon>
    </lineage>
</organism>
<dbReference type="InterPro" id="IPR032710">
    <property type="entry name" value="NTF2-like_dom_sf"/>
</dbReference>
<dbReference type="AlphaFoldDB" id="A0A2N8L3U1"/>
<dbReference type="Pfam" id="PF17775">
    <property type="entry name" value="YchJ_M-like"/>
    <property type="match status" value="1"/>
</dbReference>
<dbReference type="Gene3D" id="3.10.450.50">
    <property type="match status" value="1"/>
</dbReference>
<keyword evidence="4" id="KW-1185">Reference proteome</keyword>
<dbReference type="OrthoDB" id="21421at2"/>
<dbReference type="PANTHER" id="PTHR33747">
    <property type="entry name" value="UPF0225 PROTEIN SCO1677"/>
    <property type="match status" value="1"/>
</dbReference>
<dbReference type="PANTHER" id="PTHR33747:SF1">
    <property type="entry name" value="ADENYLATE CYCLASE-ASSOCIATED CAP C-TERMINAL DOMAIN-CONTAINING PROTEIN"/>
    <property type="match status" value="1"/>
</dbReference>
<accession>A0A2N8L3U1</accession>
<dbReference type="HAMAP" id="MF_00612">
    <property type="entry name" value="UPF0225"/>
    <property type="match status" value="1"/>
</dbReference>
<evidence type="ECO:0000313" key="4">
    <source>
        <dbReference type="Proteomes" id="UP000235916"/>
    </source>
</evidence>
<dbReference type="EMBL" id="POSP01000001">
    <property type="protein sequence ID" value="PND40378.1"/>
    <property type="molecule type" value="Genomic_DNA"/>
</dbReference>
<gene>
    <name evidence="3" type="ORF">C1O66_03105</name>
</gene>
<evidence type="ECO:0000313" key="3">
    <source>
        <dbReference type="EMBL" id="PND40378.1"/>
    </source>
</evidence>
<comment type="caution">
    <text evidence="3">The sequence shown here is derived from an EMBL/GenBank/DDBJ whole genome shotgun (WGS) entry which is preliminary data.</text>
</comment>
<name>A0A2N8L3U1_9BURK</name>
<dbReference type="InterPro" id="IPR023006">
    <property type="entry name" value="YchJ-like"/>
</dbReference>
<evidence type="ECO:0000256" key="1">
    <source>
        <dbReference type="HAMAP-Rule" id="MF_00612"/>
    </source>
</evidence>
<protein>
    <recommendedName>
        <fullName evidence="1">UPF0225 protein C1O66_03105</fullName>
    </recommendedName>
</protein>
<comment type="similarity">
    <text evidence="1">Belongs to the UPF0225 family.</text>
</comment>
<evidence type="ECO:0000259" key="2">
    <source>
        <dbReference type="Pfam" id="PF17775"/>
    </source>
</evidence>
<dbReference type="InterPro" id="IPR048469">
    <property type="entry name" value="YchJ-like_M"/>
</dbReference>
<reference evidence="3 4" key="1">
    <citation type="submission" date="2018-01" db="EMBL/GenBank/DDBJ databases">
        <title>Draft genome sequence of Paucibacter aquatile CR182 isolated from freshwater of the Nakdong River.</title>
        <authorList>
            <person name="Choi A."/>
            <person name="Chung E.J."/>
        </authorList>
    </citation>
    <scope>NUCLEOTIDE SEQUENCE [LARGE SCALE GENOMIC DNA]</scope>
    <source>
        <strain evidence="3 4">CR182</strain>
    </source>
</reference>
<dbReference type="RefSeq" id="WP_102766513.1">
    <property type="nucleotide sequence ID" value="NZ_POSP01000001.1"/>
</dbReference>